<protein>
    <submittedName>
        <fullName evidence="1">Uncharacterized protein</fullName>
    </submittedName>
</protein>
<dbReference type="EMBL" id="NMUL01000030">
    <property type="protein sequence ID" value="OXM64045.1"/>
    <property type="molecule type" value="Genomic_DNA"/>
</dbReference>
<accession>A0A229SYA2</accession>
<keyword evidence="2" id="KW-1185">Reference proteome</keyword>
<comment type="caution">
    <text evidence="1">The sequence shown here is derived from an EMBL/GenBank/DDBJ whole genome shotgun (WGS) entry which is preliminary data.</text>
</comment>
<reference evidence="2" key="1">
    <citation type="submission" date="2017-07" db="EMBL/GenBank/DDBJ databases">
        <title>Comparative genome mining reveals phylogenetic distribution patterns of secondary metabolites in Amycolatopsis.</title>
        <authorList>
            <person name="Adamek M."/>
            <person name="Alanjary M."/>
            <person name="Sales-Ortells H."/>
            <person name="Goodfellow M."/>
            <person name="Bull A.T."/>
            <person name="Kalinowski J."/>
            <person name="Ziemert N."/>
        </authorList>
    </citation>
    <scope>NUCLEOTIDE SEQUENCE [LARGE SCALE GENOMIC DNA]</scope>
    <source>
        <strain evidence="2">H5</strain>
    </source>
</reference>
<name>A0A229SYA2_9PSEU</name>
<evidence type="ECO:0000313" key="1">
    <source>
        <dbReference type="EMBL" id="OXM64045.1"/>
    </source>
</evidence>
<organism evidence="1 2">
    <name type="scientific">Amycolatopsis vastitatis</name>
    <dbReference type="NCBI Taxonomy" id="1905142"/>
    <lineage>
        <taxon>Bacteria</taxon>
        <taxon>Bacillati</taxon>
        <taxon>Actinomycetota</taxon>
        <taxon>Actinomycetes</taxon>
        <taxon>Pseudonocardiales</taxon>
        <taxon>Pseudonocardiaceae</taxon>
        <taxon>Amycolatopsis</taxon>
    </lineage>
</organism>
<dbReference type="Proteomes" id="UP000215199">
    <property type="component" value="Unassembled WGS sequence"/>
</dbReference>
<gene>
    <name evidence="1" type="ORF">CF165_27235</name>
</gene>
<sequence length="177" mass="18795">MNTLLLCGIGVWLLLLTFLVSRLLVMLVDFRKLIPVEHDGKPLRRINGPLPAEAAAVFGRIGAGPELSAAAFAEGDASSLRQARLIEPADVTPGRTVFLVTGGDDGDPVHQALAGTGARVLRDPEADAILRALDVDAPLAFEISGGEVVAQFHLGRDGSFGRFSTLIRQHRGRIGAR</sequence>
<proteinExistence type="predicted"/>
<dbReference type="RefSeq" id="WP_093950414.1">
    <property type="nucleotide sequence ID" value="NZ_NMUL01000030.1"/>
</dbReference>
<dbReference type="AlphaFoldDB" id="A0A229SYA2"/>
<evidence type="ECO:0000313" key="2">
    <source>
        <dbReference type="Proteomes" id="UP000215199"/>
    </source>
</evidence>